<sequence length="385" mass="41218">MAPWLVLSALPAYVGMADVGMVGAAGNKMTMAVGRSDAAEANRIYQTAQLFMTVMCCSLAAIIIPAALFLPLPDSMTTDKRIALAALMCAVLFALYGGLQEAVFKATGRYAAGTMLGQTVRLAEWGGYMAGLMLFRTLAGVAICGLVARAAGTAAGVYLSQQGDHKFRLGFQHASKAELLSMIRPAVSLMAFPLASGLSFQGVTLLVAALAGTTAVAVFNTYRTIARLAVQVTGMFSHAVQPEFSRLFGEAGMKGVRSLYRHSTRLGAVQSIVLSLVLYFMSPFLLRIWTHGRIEFIPSMMMWLLVYAAVGGVWHVPRILLLATNQHIGLAGWFLLSGILSVALGWLFGIIWQVNGICAAMLVSEMFIAAICTYIAHRLFAEANS</sequence>
<gene>
    <name evidence="7" type="ORF">MTUNDRAET4_3064</name>
</gene>
<evidence type="ECO:0000256" key="4">
    <source>
        <dbReference type="ARBA" id="ARBA00022989"/>
    </source>
</evidence>
<organism evidence="7 8">
    <name type="scientific">Methylocella tundrae</name>
    <dbReference type="NCBI Taxonomy" id="227605"/>
    <lineage>
        <taxon>Bacteria</taxon>
        <taxon>Pseudomonadati</taxon>
        <taxon>Pseudomonadota</taxon>
        <taxon>Alphaproteobacteria</taxon>
        <taxon>Hyphomicrobiales</taxon>
        <taxon>Beijerinckiaceae</taxon>
        <taxon>Methylocella</taxon>
    </lineage>
</organism>
<dbReference type="PANTHER" id="PTHR30250">
    <property type="entry name" value="PST FAMILY PREDICTED COLANIC ACID TRANSPORTER"/>
    <property type="match status" value="1"/>
</dbReference>
<feature type="transmembrane region" description="Helical" evidence="6">
    <location>
        <begin position="354"/>
        <end position="376"/>
    </location>
</feature>
<protein>
    <submittedName>
        <fullName evidence="7">Polysaccharide biosynthesis protein</fullName>
    </submittedName>
</protein>
<dbReference type="Proteomes" id="UP000294360">
    <property type="component" value="Chromosome"/>
</dbReference>
<evidence type="ECO:0000313" key="7">
    <source>
        <dbReference type="EMBL" id="VFU09951.1"/>
    </source>
</evidence>
<proteinExistence type="predicted"/>
<keyword evidence="2" id="KW-1003">Cell membrane</keyword>
<dbReference type="RefSeq" id="WP_134490516.1">
    <property type="nucleotide sequence ID" value="NZ_LR536450.1"/>
</dbReference>
<accession>A0A4U8Z3G5</accession>
<evidence type="ECO:0000256" key="2">
    <source>
        <dbReference type="ARBA" id="ARBA00022475"/>
    </source>
</evidence>
<feature type="transmembrane region" description="Helical" evidence="6">
    <location>
        <begin position="202"/>
        <end position="222"/>
    </location>
</feature>
<feature type="transmembrane region" description="Helical" evidence="6">
    <location>
        <begin position="266"/>
        <end position="290"/>
    </location>
</feature>
<evidence type="ECO:0000313" key="8">
    <source>
        <dbReference type="Proteomes" id="UP000294360"/>
    </source>
</evidence>
<feature type="transmembrane region" description="Helical" evidence="6">
    <location>
        <begin position="328"/>
        <end position="348"/>
    </location>
</feature>
<feature type="transmembrane region" description="Helical" evidence="6">
    <location>
        <begin position="82"/>
        <end position="99"/>
    </location>
</feature>
<dbReference type="AlphaFoldDB" id="A0A4U8Z3G5"/>
<reference evidence="7 8" key="1">
    <citation type="submission" date="2019-03" db="EMBL/GenBank/DDBJ databases">
        <authorList>
            <person name="Kox A.R. M."/>
        </authorList>
    </citation>
    <scope>NUCLEOTIDE SEQUENCE [LARGE SCALE GENOMIC DNA]</scope>
    <source>
        <strain evidence="7">MTUNDRAET4 annotated genome</strain>
    </source>
</reference>
<evidence type="ECO:0000256" key="3">
    <source>
        <dbReference type="ARBA" id="ARBA00022692"/>
    </source>
</evidence>
<dbReference type="InterPro" id="IPR050833">
    <property type="entry name" value="Poly_Biosynth_Transport"/>
</dbReference>
<dbReference type="EMBL" id="LR536450">
    <property type="protein sequence ID" value="VFU09951.1"/>
    <property type="molecule type" value="Genomic_DNA"/>
</dbReference>
<dbReference type="GO" id="GO:0005886">
    <property type="term" value="C:plasma membrane"/>
    <property type="evidence" value="ECO:0007669"/>
    <property type="project" value="UniProtKB-SubCell"/>
</dbReference>
<keyword evidence="5 6" id="KW-0472">Membrane</keyword>
<dbReference type="PANTHER" id="PTHR30250:SF11">
    <property type="entry name" value="O-ANTIGEN TRANSPORTER-RELATED"/>
    <property type="match status" value="1"/>
</dbReference>
<name>A0A4U8Z3G5_METTU</name>
<feature type="transmembrane region" description="Helical" evidence="6">
    <location>
        <begin position="296"/>
        <end position="316"/>
    </location>
</feature>
<keyword evidence="4 6" id="KW-1133">Transmembrane helix</keyword>
<evidence type="ECO:0000256" key="6">
    <source>
        <dbReference type="SAM" id="Phobius"/>
    </source>
</evidence>
<evidence type="ECO:0000256" key="5">
    <source>
        <dbReference type="ARBA" id="ARBA00023136"/>
    </source>
</evidence>
<dbReference type="OrthoDB" id="7011692at2"/>
<comment type="subcellular location">
    <subcellularLocation>
        <location evidence="1">Cell membrane</location>
        <topology evidence="1">Multi-pass membrane protein</topology>
    </subcellularLocation>
</comment>
<feature type="transmembrane region" description="Helical" evidence="6">
    <location>
        <begin position="48"/>
        <end position="70"/>
    </location>
</feature>
<keyword evidence="3 6" id="KW-0812">Transmembrane</keyword>
<dbReference type="KEGG" id="mtun:MTUNDRAET4_3064"/>
<evidence type="ECO:0000256" key="1">
    <source>
        <dbReference type="ARBA" id="ARBA00004651"/>
    </source>
</evidence>